<dbReference type="CDD" id="cd17546">
    <property type="entry name" value="REC_hyHK_CKI1_RcsC-like"/>
    <property type="match status" value="1"/>
</dbReference>
<keyword evidence="5" id="KW-1185">Reference proteome</keyword>
<dbReference type="STRING" id="1307761.L21SP2_2175"/>
<protein>
    <submittedName>
        <fullName evidence="4">Response regulator</fullName>
    </submittedName>
</protein>
<dbReference type="KEGG" id="slr:L21SP2_2175"/>
<evidence type="ECO:0000256" key="1">
    <source>
        <dbReference type="ARBA" id="ARBA00022553"/>
    </source>
</evidence>
<dbReference type="SMART" id="SM00448">
    <property type="entry name" value="REC"/>
    <property type="match status" value="1"/>
</dbReference>
<evidence type="ECO:0000256" key="2">
    <source>
        <dbReference type="PROSITE-ProRule" id="PRU00169"/>
    </source>
</evidence>
<dbReference type="InterPro" id="IPR001789">
    <property type="entry name" value="Sig_transdc_resp-reg_receiver"/>
</dbReference>
<evidence type="ECO:0000313" key="5">
    <source>
        <dbReference type="Proteomes" id="UP000018680"/>
    </source>
</evidence>
<dbReference type="Proteomes" id="UP000018680">
    <property type="component" value="Chromosome"/>
</dbReference>
<dbReference type="HOGENOM" id="CLU_000445_69_12_12"/>
<sequence length="134" mass="15130">MRALIVEDDIPSRMFIQKIIEPYFSVHTAEDGVQAMDAFKNAFQEDDPYSIIFLDIMMPNMDGQEVLKKIRIYESEHGIGGLQGVKIIMTTALKDSGNIMKAFNAQCEAYLPKPIEKEDVLKTVRDFGLIPSLS</sequence>
<dbReference type="SUPFAM" id="SSF52172">
    <property type="entry name" value="CheY-like"/>
    <property type="match status" value="1"/>
</dbReference>
<dbReference type="eggNOG" id="COG0745">
    <property type="taxonomic scope" value="Bacteria"/>
</dbReference>
<organism evidence="4 5">
    <name type="scientific">Salinispira pacifica</name>
    <dbReference type="NCBI Taxonomy" id="1307761"/>
    <lineage>
        <taxon>Bacteria</taxon>
        <taxon>Pseudomonadati</taxon>
        <taxon>Spirochaetota</taxon>
        <taxon>Spirochaetia</taxon>
        <taxon>Spirochaetales</taxon>
        <taxon>Spirochaetaceae</taxon>
        <taxon>Salinispira</taxon>
    </lineage>
</organism>
<gene>
    <name evidence="4" type="ORF">L21SP2_2175</name>
</gene>
<dbReference type="PROSITE" id="PS50110">
    <property type="entry name" value="RESPONSE_REGULATORY"/>
    <property type="match status" value="1"/>
</dbReference>
<dbReference type="EMBL" id="CP006939">
    <property type="protein sequence ID" value="AHC15538.1"/>
    <property type="molecule type" value="Genomic_DNA"/>
</dbReference>
<dbReference type="InterPro" id="IPR011006">
    <property type="entry name" value="CheY-like_superfamily"/>
</dbReference>
<dbReference type="Gene3D" id="3.40.50.2300">
    <property type="match status" value="1"/>
</dbReference>
<name>V5WID8_9SPIO</name>
<dbReference type="GO" id="GO:0000160">
    <property type="term" value="P:phosphorelay signal transduction system"/>
    <property type="evidence" value="ECO:0007669"/>
    <property type="project" value="InterPro"/>
</dbReference>
<reference evidence="4 5" key="1">
    <citation type="journal article" date="2015" name="Stand. Genomic Sci.">
        <title>Complete genome sequence and description of Salinispira pacifica gen. nov., sp. nov., a novel spirochaete isolated form a hypersaline microbial mat.</title>
        <authorList>
            <person name="Ben Hania W."/>
            <person name="Joseph M."/>
            <person name="Schumann P."/>
            <person name="Bunk B."/>
            <person name="Fiebig A."/>
            <person name="Sproer C."/>
            <person name="Klenk H.P."/>
            <person name="Fardeau M.L."/>
            <person name="Spring S."/>
        </authorList>
    </citation>
    <scope>NUCLEOTIDE SEQUENCE [LARGE SCALE GENOMIC DNA]</scope>
    <source>
        <strain evidence="4 5">L21-RPul-D2</strain>
    </source>
</reference>
<dbReference type="PANTHER" id="PTHR43719">
    <property type="entry name" value="TWO-COMPONENT HISTIDINE KINASE"/>
    <property type="match status" value="1"/>
</dbReference>
<dbReference type="Pfam" id="PF00072">
    <property type="entry name" value="Response_reg"/>
    <property type="match status" value="1"/>
</dbReference>
<dbReference type="RefSeq" id="WP_024268442.1">
    <property type="nucleotide sequence ID" value="NC_023035.1"/>
</dbReference>
<evidence type="ECO:0000259" key="3">
    <source>
        <dbReference type="PROSITE" id="PS50110"/>
    </source>
</evidence>
<evidence type="ECO:0000313" key="4">
    <source>
        <dbReference type="EMBL" id="AHC15538.1"/>
    </source>
</evidence>
<dbReference type="AlphaFoldDB" id="V5WID8"/>
<feature type="domain" description="Response regulatory" evidence="3">
    <location>
        <begin position="2"/>
        <end position="128"/>
    </location>
</feature>
<feature type="modified residue" description="4-aspartylphosphate" evidence="2">
    <location>
        <position position="55"/>
    </location>
</feature>
<dbReference type="InterPro" id="IPR050956">
    <property type="entry name" value="2C_system_His_kinase"/>
</dbReference>
<keyword evidence="1 2" id="KW-0597">Phosphoprotein</keyword>
<dbReference type="PANTHER" id="PTHR43719:SF28">
    <property type="entry name" value="PEROXIDE STRESS-ACTIVATED HISTIDINE KINASE MAK1-RELATED"/>
    <property type="match status" value="1"/>
</dbReference>
<accession>V5WID8</accession>
<proteinExistence type="predicted"/>
<dbReference type="OrthoDB" id="9797769at2"/>